<protein>
    <submittedName>
        <fullName evidence="1">RepB</fullName>
    </submittedName>
</protein>
<gene>
    <name evidence="1" type="primary">repB</name>
</gene>
<dbReference type="EMBL" id="EF535851">
    <property type="protein sequence ID" value="ABU40768.1"/>
    <property type="molecule type" value="Genomic_DNA"/>
</dbReference>
<evidence type="ECO:0000313" key="1">
    <source>
        <dbReference type="EMBL" id="ABU40768.1"/>
    </source>
</evidence>
<dbReference type="InterPro" id="IPR009061">
    <property type="entry name" value="DNA-bd_dom_put_sf"/>
</dbReference>
<name>B1NJ38_STEMA</name>
<organism evidence="1">
    <name type="scientific">Stenotrophomonas maltophilia</name>
    <name type="common">Pseudomonas maltophilia</name>
    <name type="synonym">Xanthomonas maltophilia</name>
    <dbReference type="NCBI Taxonomy" id="40324"/>
    <lineage>
        <taxon>Bacteria</taxon>
        <taxon>Pseudomonadati</taxon>
        <taxon>Pseudomonadota</taxon>
        <taxon>Gammaproteobacteria</taxon>
        <taxon>Lysobacterales</taxon>
        <taxon>Lysobacteraceae</taxon>
        <taxon>Stenotrophomonas</taxon>
        <taxon>Stenotrophomonas maltophilia group</taxon>
    </lineage>
</organism>
<dbReference type="AlphaFoldDB" id="B1NJ38"/>
<geneLocation type="plasmid" evidence="1">
    <name>pSM76</name>
</geneLocation>
<dbReference type="SUPFAM" id="SSF46955">
    <property type="entry name" value="Putative DNA-binding domain"/>
    <property type="match status" value="1"/>
</dbReference>
<accession>B1NJ38</accession>
<dbReference type="RefSeq" id="WP_012303308.1">
    <property type="nucleotide sequence ID" value="NC_010464.1"/>
</dbReference>
<dbReference type="InterPro" id="IPR036388">
    <property type="entry name" value="WH-like_DNA-bd_sf"/>
</dbReference>
<keyword evidence="1" id="KW-0614">Plasmid</keyword>
<reference evidence="1" key="1">
    <citation type="submission" date="2007-04" db="EMBL/GenBank/DDBJ databases">
        <title>Nucleotide sequence analysis of Stenotrophomonas maltophilia plasmid pSM76.</title>
        <authorList>
            <person name="Chen C.-R."/>
            <person name="Lin C.-H."/>
            <person name="Weng S.-F."/>
            <person name="Tseng Y.-H."/>
        </authorList>
    </citation>
    <scope>NUCLEOTIDE SEQUENCE</scope>
    <source>
        <plasmid evidence="1">pSM76</plasmid>
    </source>
</reference>
<sequence>MSNALPTIRRRREYTAPEIAKALGVSVRTVRRRVAESRADYEQRAAERRAFVAEQRAQGVPLVDIAQRMGTTVDAVKSLHKQARKEATG</sequence>
<proteinExistence type="predicted"/>
<dbReference type="Gene3D" id="1.10.10.10">
    <property type="entry name" value="Winged helix-like DNA-binding domain superfamily/Winged helix DNA-binding domain"/>
    <property type="match status" value="1"/>
</dbReference>